<dbReference type="Proteomes" id="UP000285710">
    <property type="component" value="Unassembled WGS sequence"/>
</dbReference>
<keyword evidence="2" id="KW-1185">Reference proteome</keyword>
<organism evidence="1 2">
    <name type="scientific">Paenirhodobacter populi</name>
    <dbReference type="NCBI Taxonomy" id="2306993"/>
    <lineage>
        <taxon>Bacteria</taxon>
        <taxon>Pseudomonadati</taxon>
        <taxon>Pseudomonadota</taxon>
        <taxon>Alphaproteobacteria</taxon>
        <taxon>Rhodobacterales</taxon>
        <taxon>Rhodobacter group</taxon>
        <taxon>Paenirhodobacter</taxon>
    </lineage>
</organism>
<proteinExistence type="predicted"/>
<evidence type="ECO:0000313" key="1">
    <source>
        <dbReference type="EMBL" id="RWR04734.1"/>
    </source>
</evidence>
<accession>A0A443IJJ5</accession>
<gene>
    <name evidence="1" type="ORF">D2T33_20730</name>
</gene>
<dbReference type="EMBL" id="SAUW01000046">
    <property type="protein sequence ID" value="RWR04734.1"/>
    <property type="molecule type" value="Genomic_DNA"/>
</dbReference>
<reference evidence="1 2" key="1">
    <citation type="submission" date="2019-01" db="EMBL/GenBank/DDBJ databases">
        <title>Sinorhodobacter populi sp. nov. isolated from the symptomatic bark tissue of Populus euramericana canker.</title>
        <authorList>
            <person name="Xu G."/>
        </authorList>
    </citation>
    <scope>NUCLEOTIDE SEQUENCE [LARGE SCALE GENOMIC DNA]</scope>
    <source>
        <strain evidence="1 2">2D-5</strain>
    </source>
</reference>
<protein>
    <submittedName>
        <fullName evidence="1">Uncharacterized protein</fullName>
    </submittedName>
</protein>
<dbReference type="RefSeq" id="WP_128271028.1">
    <property type="nucleotide sequence ID" value="NZ_SAUW01000046.1"/>
</dbReference>
<name>A0A443IJJ5_9RHOB</name>
<reference evidence="1 2" key="2">
    <citation type="submission" date="2019-01" db="EMBL/GenBank/DDBJ databases">
        <authorList>
            <person name="Li Y."/>
        </authorList>
    </citation>
    <scope>NUCLEOTIDE SEQUENCE [LARGE SCALE GENOMIC DNA]</scope>
    <source>
        <strain evidence="1 2">2D-5</strain>
    </source>
</reference>
<sequence>MIRRRKHSRFTPFTALSKHRQRDAFVQLRWKILGDAPTYGGLFTSDLVLDEPGRPDIYRQWFDFMFLGLDGRSVWNASIITGNLQFWDRVQNLAAERTNARLSKTELEEEFRWQFSPAFHVGRQKYFRVTRPEPSRHAALEGLTVREYEERTASEILRDTPPEIHETFRLDRSYRYGIGLEIVVASPTIDRTVIEDAIRRFRELGETDWQNPNPIPRDHLPLQTEAEAMAATGPYMPPG</sequence>
<dbReference type="AlphaFoldDB" id="A0A443IJJ5"/>
<comment type="caution">
    <text evidence="1">The sequence shown here is derived from an EMBL/GenBank/DDBJ whole genome shotgun (WGS) entry which is preliminary data.</text>
</comment>
<evidence type="ECO:0000313" key="2">
    <source>
        <dbReference type="Proteomes" id="UP000285710"/>
    </source>
</evidence>